<dbReference type="Pfam" id="PF12704">
    <property type="entry name" value="MacB_PCD"/>
    <property type="match status" value="1"/>
</dbReference>
<keyword evidence="4 7" id="KW-1133">Transmembrane helix</keyword>
<keyword evidence="3 7" id="KW-0812">Transmembrane</keyword>
<dbReference type="PANTHER" id="PTHR30572">
    <property type="entry name" value="MEMBRANE COMPONENT OF TRANSPORTER-RELATED"/>
    <property type="match status" value="1"/>
</dbReference>
<gene>
    <name evidence="10" type="ORF">ABY42_15065</name>
</gene>
<dbReference type="GO" id="GO:0005886">
    <property type="term" value="C:plasma membrane"/>
    <property type="evidence" value="ECO:0007669"/>
    <property type="project" value="UniProtKB-SubCell"/>
</dbReference>
<evidence type="ECO:0000313" key="10">
    <source>
        <dbReference type="EMBL" id="AKU09132.1"/>
    </source>
</evidence>
<evidence type="ECO:0000256" key="2">
    <source>
        <dbReference type="ARBA" id="ARBA00022475"/>
    </source>
</evidence>
<comment type="similarity">
    <text evidence="6">Belongs to the ABC-4 integral membrane protein family.</text>
</comment>
<reference evidence="11" key="1">
    <citation type="journal article" date="2015" name="J. Biotechnol.">
        <title>Complete genome sequence of Haloferax gibbonsii strain ARA6, a potential producer of polyhydroxyalkanoates and halocins isolated from Araruama, Rio de Janeiro, Brasil.</title>
        <authorList>
            <person name="Pinto L.H."/>
            <person name="D'Alincourt Carvalho-Assef A.P."/>
            <person name="Vieira R.P."/>
            <person name="Clementino M.M."/>
            <person name="Albano R.M."/>
        </authorList>
    </citation>
    <scope>NUCLEOTIDE SEQUENCE [LARGE SCALE GENOMIC DNA]</scope>
    <source>
        <strain evidence="11">ARA6</strain>
        <plasmid evidence="11">Plasmid pHG1</plasmid>
    </source>
</reference>
<protein>
    <submittedName>
        <fullName evidence="10">ABC transporter permease</fullName>
    </submittedName>
</protein>
<feature type="transmembrane region" description="Helical" evidence="7">
    <location>
        <begin position="316"/>
        <end position="343"/>
    </location>
</feature>
<dbReference type="PATRIC" id="fig|35746.4.peg.3240"/>
<feature type="transmembrane region" description="Helical" evidence="7">
    <location>
        <begin position="28"/>
        <end position="48"/>
    </location>
</feature>
<organism evidence="10 11">
    <name type="scientific">Haloferax gibbonsii</name>
    <dbReference type="NCBI Taxonomy" id="35746"/>
    <lineage>
        <taxon>Archaea</taxon>
        <taxon>Methanobacteriati</taxon>
        <taxon>Methanobacteriota</taxon>
        <taxon>Stenosarchaea group</taxon>
        <taxon>Halobacteria</taxon>
        <taxon>Halobacteriales</taxon>
        <taxon>Haloferacaceae</taxon>
        <taxon>Haloferax</taxon>
    </lineage>
</organism>
<sequence length="398" mass="42689">MSWLRRVTARFPTVVLARRNLSRASARTTLAVVAIVIGVVAIGTIGAGGEAFKQDQMEAYEGFGGTATVSPVYYQNDDGDIVGGISDKDVSRMRQVTSGATVHPVIQRWDTVVRTSSGETSPSAQVKGLAALGTFYEAQSGSIPDSWRQQVVVGSRFADNNDVETGDQLTVTINGSFERTFRVAAVLEPQGFADQLQADRSVFLPFDRLSQLEDSESEYGSVIVRVDPQTASIDEAAESLETEFNTRRRTISVSEVQEQRERFGQTFELINQFLIGVGSISLLVAAVTIANTMLMTAIEREREIGVMRAVGYPKRAVVSLLLAEATILGLVGAAIGVPLALGIGMGLNQFLVGDPLAFTAAGLRYVGLGALFGVLTSLFAGVYPAWKSANKRPVEALE</sequence>
<dbReference type="AlphaFoldDB" id="A0A0K1IX61"/>
<dbReference type="RefSeq" id="WP_050459957.1">
    <property type="nucleotide sequence ID" value="NZ_CP011948.1"/>
</dbReference>
<dbReference type="Proteomes" id="UP000066124">
    <property type="component" value="Plasmid pHG1"/>
</dbReference>
<evidence type="ECO:0000256" key="4">
    <source>
        <dbReference type="ARBA" id="ARBA00022989"/>
    </source>
</evidence>
<evidence type="ECO:0000256" key="5">
    <source>
        <dbReference type="ARBA" id="ARBA00023136"/>
    </source>
</evidence>
<keyword evidence="10" id="KW-0614">Plasmid</keyword>
<dbReference type="InterPro" id="IPR050250">
    <property type="entry name" value="Macrolide_Exporter_MacB"/>
</dbReference>
<name>A0A0K1IX61_HALGI</name>
<dbReference type="EMBL" id="CP011948">
    <property type="protein sequence ID" value="AKU09132.1"/>
    <property type="molecule type" value="Genomic_DNA"/>
</dbReference>
<feature type="transmembrane region" description="Helical" evidence="7">
    <location>
        <begin position="273"/>
        <end position="295"/>
    </location>
</feature>
<evidence type="ECO:0000259" key="9">
    <source>
        <dbReference type="Pfam" id="PF12704"/>
    </source>
</evidence>
<feature type="domain" description="MacB-like periplasmic core" evidence="9">
    <location>
        <begin position="28"/>
        <end position="241"/>
    </location>
</feature>
<evidence type="ECO:0000256" key="1">
    <source>
        <dbReference type="ARBA" id="ARBA00004651"/>
    </source>
</evidence>
<geneLocation type="plasmid" evidence="10 11">
    <name>pHG1</name>
</geneLocation>
<feature type="domain" description="ABC3 transporter permease C-terminal" evidence="8">
    <location>
        <begin position="277"/>
        <end position="392"/>
    </location>
</feature>
<dbReference type="InterPro" id="IPR003838">
    <property type="entry name" value="ABC3_permease_C"/>
</dbReference>
<dbReference type="GO" id="GO:0022857">
    <property type="term" value="F:transmembrane transporter activity"/>
    <property type="evidence" value="ECO:0007669"/>
    <property type="project" value="TreeGrafter"/>
</dbReference>
<dbReference type="PANTHER" id="PTHR30572:SF4">
    <property type="entry name" value="ABC TRANSPORTER PERMEASE YTRF"/>
    <property type="match status" value="1"/>
</dbReference>
<evidence type="ECO:0000256" key="6">
    <source>
        <dbReference type="ARBA" id="ARBA00038076"/>
    </source>
</evidence>
<accession>A0A0K1IX61</accession>
<dbReference type="GeneID" id="25247299"/>
<evidence type="ECO:0000259" key="8">
    <source>
        <dbReference type="Pfam" id="PF02687"/>
    </source>
</evidence>
<dbReference type="KEGG" id="hgi:ABY42_15065"/>
<keyword evidence="2" id="KW-1003">Cell membrane</keyword>
<dbReference type="InterPro" id="IPR025857">
    <property type="entry name" value="MacB_PCD"/>
</dbReference>
<evidence type="ECO:0000313" key="11">
    <source>
        <dbReference type="Proteomes" id="UP000066124"/>
    </source>
</evidence>
<comment type="subcellular location">
    <subcellularLocation>
        <location evidence="1">Cell membrane</location>
        <topology evidence="1">Multi-pass membrane protein</topology>
    </subcellularLocation>
</comment>
<proteinExistence type="inferred from homology"/>
<feature type="transmembrane region" description="Helical" evidence="7">
    <location>
        <begin position="363"/>
        <end position="383"/>
    </location>
</feature>
<keyword evidence="5 7" id="KW-0472">Membrane</keyword>
<evidence type="ECO:0000256" key="3">
    <source>
        <dbReference type="ARBA" id="ARBA00022692"/>
    </source>
</evidence>
<evidence type="ECO:0000256" key="7">
    <source>
        <dbReference type="SAM" id="Phobius"/>
    </source>
</evidence>
<dbReference type="Pfam" id="PF02687">
    <property type="entry name" value="FtsX"/>
    <property type="match status" value="1"/>
</dbReference>